<dbReference type="OrthoDB" id="126139at2759"/>
<dbReference type="EMBL" id="JAENGZ010000389">
    <property type="protein sequence ID" value="KAG6960386.1"/>
    <property type="molecule type" value="Genomic_DNA"/>
</dbReference>
<dbReference type="InterPro" id="IPR048324">
    <property type="entry name" value="ZSWIM1-3_RNaseH-like"/>
</dbReference>
<dbReference type="InterPro" id="IPR052579">
    <property type="entry name" value="Zinc_finger_SWIM"/>
</dbReference>
<dbReference type="Pfam" id="PF21056">
    <property type="entry name" value="ZSWIM1-3_RNaseH-like"/>
    <property type="match status" value="1"/>
</dbReference>
<evidence type="ECO:0000313" key="2">
    <source>
        <dbReference type="EMBL" id="KAG6960386.1"/>
    </source>
</evidence>
<reference evidence="2" key="1">
    <citation type="submission" date="2021-01" db="EMBL/GenBank/DDBJ databases">
        <title>Phytophthora aleatoria, a newly-described species from Pinus radiata is distinct from Phytophthora cactorum isolates based on comparative genomics.</title>
        <authorList>
            <person name="Mcdougal R."/>
            <person name="Panda P."/>
            <person name="Williams N."/>
            <person name="Studholme D.J."/>
        </authorList>
    </citation>
    <scope>NUCLEOTIDE SEQUENCE</scope>
    <source>
        <strain evidence="2">NZFS 3830</strain>
    </source>
</reference>
<feature type="domain" description="ZSWIM1/3 RNaseH-like" evidence="1">
    <location>
        <begin position="1"/>
        <end position="67"/>
    </location>
</feature>
<accession>A0A8T1UES5</accession>
<gene>
    <name evidence="2" type="ORF">JG687_00008247</name>
</gene>
<proteinExistence type="predicted"/>
<dbReference type="PANTHER" id="PTHR31569">
    <property type="entry name" value="SWIM-TYPE DOMAIN-CONTAINING PROTEIN"/>
    <property type="match status" value="1"/>
</dbReference>
<comment type="caution">
    <text evidence="2">The sequence shown here is derived from an EMBL/GenBank/DDBJ whole genome shotgun (WGS) entry which is preliminary data.</text>
</comment>
<evidence type="ECO:0000313" key="3">
    <source>
        <dbReference type="Proteomes" id="UP000688947"/>
    </source>
</evidence>
<organism evidence="2 3">
    <name type="scientific">Phytophthora cactorum</name>
    <dbReference type="NCBI Taxonomy" id="29920"/>
    <lineage>
        <taxon>Eukaryota</taxon>
        <taxon>Sar</taxon>
        <taxon>Stramenopiles</taxon>
        <taxon>Oomycota</taxon>
        <taxon>Peronosporomycetes</taxon>
        <taxon>Peronosporales</taxon>
        <taxon>Peronosporaceae</taxon>
        <taxon>Phytophthora</taxon>
    </lineage>
</organism>
<dbReference type="PANTHER" id="PTHR31569:SF4">
    <property type="entry name" value="SWIM-TYPE DOMAIN-CONTAINING PROTEIN"/>
    <property type="match status" value="1"/>
</dbReference>
<evidence type="ECO:0000259" key="1">
    <source>
        <dbReference type="Pfam" id="PF21056"/>
    </source>
</evidence>
<name>A0A8T1UES5_9STRA</name>
<dbReference type="Proteomes" id="UP000688947">
    <property type="component" value="Unassembled WGS sequence"/>
</dbReference>
<dbReference type="AlphaFoldDB" id="A0A8T1UES5"/>
<sequence>MVNDAMGKVSMYRRCLVEHERKEILRFACRQFKDSNPSHDSVTAIIIDKDFMELPLLEEVLPGSKILICHFHAVTSARRGGKRYIQPRNMYQERMMKLIQLLVSATTETVYDKIIATMKVVLRSDKKKSQAPVRLL</sequence>
<protein>
    <recommendedName>
        <fullName evidence="1">ZSWIM1/3 RNaseH-like domain-containing protein</fullName>
    </recommendedName>
</protein>